<dbReference type="Proteomes" id="UP001519294">
    <property type="component" value="Unassembled WGS sequence"/>
</dbReference>
<dbReference type="RefSeq" id="WP_264315445.1">
    <property type="nucleotide sequence ID" value="NZ_JAGIKX010000026.1"/>
</dbReference>
<protein>
    <recommendedName>
        <fullName evidence="3">Transposase</fullName>
    </recommendedName>
</protein>
<dbReference type="EMBL" id="JAGIKX010000026">
    <property type="protein sequence ID" value="MBP2258429.1"/>
    <property type="molecule type" value="Genomic_DNA"/>
</dbReference>
<evidence type="ECO:0000313" key="2">
    <source>
        <dbReference type="Proteomes" id="UP001519294"/>
    </source>
</evidence>
<comment type="caution">
    <text evidence="1">The sequence shown here is derived from an EMBL/GenBank/DDBJ whole genome shotgun (WGS) entry which is preliminary data.</text>
</comment>
<keyword evidence="2" id="KW-1185">Reference proteome</keyword>
<name>A0ABS4SAI8_9BACI</name>
<gene>
    <name evidence="1" type="ORF">J2Z81_002412</name>
</gene>
<reference evidence="1 2" key="1">
    <citation type="submission" date="2021-03" db="EMBL/GenBank/DDBJ databases">
        <title>Genomic Encyclopedia of Type Strains, Phase IV (KMG-IV): sequencing the most valuable type-strain genomes for metagenomic binning, comparative biology and taxonomic classification.</title>
        <authorList>
            <person name="Goeker M."/>
        </authorList>
    </citation>
    <scope>NUCLEOTIDE SEQUENCE [LARGE SCALE GENOMIC DNA]</scope>
    <source>
        <strain evidence="1 2">DSM 25790</strain>
    </source>
</reference>
<evidence type="ECO:0000313" key="1">
    <source>
        <dbReference type="EMBL" id="MBP2258429.1"/>
    </source>
</evidence>
<accession>A0ABS4SAI8</accession>
<evidence type="ECO:0008006" key="3">
    <source>
        <dbReference type="Google" id="ProtNLM"/>
    </source>
</evidence>
<proteinExistence type="predicted"/>
<sequence length="42" mass="5048">MHELNEKEWKVLIEPIDQPLPENTNTIEKNKWTIWKAVNGLF</sequence>
<organism evidence="1 2">
    <name type="scientific">Virgibacillus alimentarius</name>
    <dbReference type="NCBI Taxonomy" id="698769"/>
    <lineage>
        <taxon>Bacteria</taxon>
        <taxon>Bacillati</taxon>
        <taxon>Bacillota</taxon>
        <taxon>Bacilli</taxon>
        <taxon>Bacillales</taxon>
        <taxon>Bacillaceae</taxon>
        <taxon>Virgibacillus</taxon>
    </lineage>
</organism>